<organism evidence="1 2">
    <name type="scientific">Plasmopara halstedii</name>
    <name type="common">Downy mildew of sunflower</name>
    <dbReference type="NCBI Taxonomy" id="4781"/>
    <lineage>
        <taxon>Eukaryota</taxon>
        <taxon>Sar</taxon>
        <taxon>Stramenopiles</taxon>
        <taxon>Oomycota</taxon>
        <taxon>Peronosporomycetes</taxon>
        <taxon>Peronosporales</taxon>
        <taxon>Peronosporaceae</taxon>
        <taxon>Plasmopara</taxon>
    </lineage>
</organism>
<dbReference type="Proteomes" id="UP000054928">
    <property type="component" value="Unassembled WGS sequence"/>
</dbReference>
<keyword evidence="2" id="KW-1185">Reference proteome</keyword>
<dbReference type="EMBL" id="CCYD01000810">
    <property type="protein sequence ID" value="CEG44131.1"/>
    <property type="molecule type" value="Genomic_DNA"/>
</dbReference>
<proteinExistence type="predicted"/>
<evidence type="ECO:0000313" key="1">
    <source>
        <dbReference type="EMBL" id="CEG44131.1"/>
    </source>
</evidence>
<protein>
    <submittedName>
        <fullName evidence="1">Uncharacterized protein</fullName>
    </submittedName>
</protein>
<sequence length="115" mass="13231">MRTGSRDKTCLFYKFPKNKESTVCIDISLQLRQLLTNFLYEEVHSFSMAIVRSMESIHTTVERSHYTLVTHKSPSSKASFALFLFSSFFLDIPRKKRKKCKGTANANFLLNPASD</sequence>
<dbReference type="GeneID" id="36409826"/>
<dbReference type="RefSeq" id="XP_024580500.1">
    <property type="nucleotide sequence ID" value="XM_024730199.2"/>
</dbReference>
<reference evidence="2" key="1">
    <citation type="submission" date="2014-09" db="EMBL/GenBank/DDBJ databases">
        <authorList>
            <person name="Sharma Rahul"/>
            <person name="Thines Marco"/>
        </authorList>
    </citation>
    <scope>NUCLEOTIDE SEQUENCE [LARGE SCALE GENOMIC DNA]</scope>
</reference>
<accession>A0A0N7L6F5</accession>
<evidence type="ECO:0000313" key="2">
    <source>
        <dbReference type="Proteomes" id="UP000054928"/>
    </source>
</evidence>
<name>A0A0N7L6F5_PLAHL</name>
<dbReference type="AlphaFoldDB" id="A0A0N7L6F5"/>